<sequence length="307" mass="33676">MFRKIFAYILLSLIILLTDFYFLNKPVPEVQAQTCLTELAGDANRDCKVDGIDYVIWLKNYNKTVSDGRLSGDFNNNGKVDGLDYVIWLNNYNKNSSPFPTVTGTQPTQPATGELDISICDPTNGPFSLNITNPYFPLPVGKVNTISDGTFTVKFSVLNQTEVVAGITTRVVEEYETNNGNLIEISRNFFVAAPDGTVCYYGEDVDIYSGGQIVGHSGAWRAGEGSNKPGIVMPANPTVGQTYQQEVAPGIAMDRAAHIRFEQNYNTPAGIFNNVLYVEETPPSTKRYAPGVGMIYDDGALLISYNN</sequence>
<evidence type="ECO:0000313" key="4">
    <source>
        <dbReference type="Proteomes" id="UP000034894"/>
    </source>
</evidence>
<dbReference type="InterPro" id="IPR002105">
    <property type="entry name" value="Dockerin_1_rpt"/>
</dbReference>
<dbReference type="CDD" id="cd14256">
    <property type="entry name" value="Dockerin_I"/>
    <property type="match status" value="1"/>
</dbReference>
<dbReference type="Pfam" id="PF00404">
    <property type="entry name" value="Dockerin_1"/>
    <property type="match status" value="1"/>
</dbReference>
<dbReference type="SUPFAM" id="SSF63446">
    <property type="entry name" value="Type I dockerin domain"/>
    <property type="match status" value="1"/>
</dbReference>
<evidence type="ECO:0000259" key="2">
    <source>
        <dbReference type="PROSITE" id="PS51766"/>
    </source>
</evidence>
<keyword evidence="1" id="KW-0812">Transmembrane</keyword>
<evidence type="ECO:0000313" key="3">
    <source>
        <dbReference type="EMBL" id="KKS98302.1"/>
    </source>
</evidence>
<dbReference type="InterPro" id="IPR018247">
    <property type="entry name" value="EF_Hand_1_Ca_BS"/>
</dbReference>
<gene>
    <name evidence="3" type="ORF">UV73_C0002G0016</name>
</gene>
<dbReference type="PROSITE" id="PS00018">
    <property type="entry name" value="EF_HAND_1"/>
    <property type="match status" value="1"/>
</dbReference>
<organism evidence="3 4">
    <name type="scientific">Candidatus Gottesmanbacteria bacterium GW2011_GWA2_43_14</name>
    <dbReference type="NCBI Taxonomy" id="1618443"/>
    <lineage>
        <taxon>Bacteria</taxon>
        <taxon>Candidatus Gottesmaniibacteriota</taxon>
    </lineage>
</organism>
<feature type="domain" description="Dockerin" evidence="2">
    <location>
        <begin position="36"/>
        <end position="101"/>
    </location>
</feature>
<keyword evidence="1" id="KW-1133">Transmembrane helix</keyword>
<feature type="transmembrane region" description="Helical" evidence="1">
    <location>
        <begin position="5"/>
        <end position="23"/>
    </location>
</feature>
<dbReference type="Gene3D" id="1.10.1330.10">
    <property type="entry name" value="Dockerin domain"/>
    <property type="match status" value="1"/>
</dbReference>
<reference evidence="3 4" key="1">
    <citation type="journal article" date="2015" name="Nature">
        <title>rRNA introns, odd ribosomes, and small enigmatic genomes across a large radiation of phyla.</title>
        <authorList>
            <person name="Brown C.T."/>
            <person name="Hug L.A."/>
            <person name="Thomas B.C."/>
            <person name="Sharon I."/>
            <person name="Castelle C.J."/>
            <person name="Singh A."/>
            <person name="Wilkins M.J."/>
            <person name="Williams K.H."/>
            <person name="Banfield J.F."/>
        </authorList>
    </citation>
    <scope>NUCLEOTIDE SEQUENCE [LARGE SCALE GENOMIC DNA]</scope>
</reference>
<dbReference type="Proteomes" id="UP000034894">
    <property type="component" value="Unassembled WGS sequence"/>
</dbReference>
<accession>A0A0G1DL53</accession>
<dbReference type="InterPro" id="IPR016134">
    <property type="entry name" value="Dockerin_dom"/>
</dbReference>
<evidence type="ECO:0000256" key="1">
    <source>
        <dbReference type="SAM" id="Phobius"/>
    </source>
</evidence>
<keyword evidence="1" id="KW-0472">Membrane</keyword>
<dbReference type="GO" id="GO:0004553">
    <property type="term" value="F:hydrolase activity, hydrolyzing O-glycosyl compounds"/>
    <property type="evidence" value="ECO:0007669"/>
    <property type="project" value="InterPro"/>
</dbReference>
<comment type="caution">
    <text evidence="3">The sequence shown here is derived from an EMBL/GenBank/DDBJ whole genome shotgun (WGS) entry which is preliminary data.</text>
</comment>
<dbReference type="AlphaFoldDB" id="A0A0G1DL53"/>
<dbReference type="GO" id="GO:0000272">
    <property type="term" value="P:polysaccharide catabolic process"/>
    <property type="evidence" value="ECO:0007669"/>
    <property type="project" value="InterPro"/>
</dbReference>
<dbReference type="EMBL" id="LCFP01000002">
    <property type="protein sequence ID" value="KKS98302.1"/>
    <property type="molecule type" value="Genomic_DNA"/>
</dbReference>
<dbReference type="InterPro" id="IPR036439">
    <property type="entry name" value="Dockerin_dom_sf"/>
</dbReference>
<dbReference type="PROSITE" id="PS51766">
    <property type="entry name" value="DOCKERIN"/>
    <property type="match status" value="1"/>
</dbReference>
<name>A0A0G1DL53_9BACT</name>
<proteinExistence type="predicted"/>
<protein>
    <recommendedName>
        <fullName evidence="2">Dockerin domain-containing protein</fullName>
    </recommendedName>
</protein>